<dbReference type="PROSITE" id="PS51257">
    <property type="entry name" value="PROKAR_LIPOPROTEIN"/>
    <property type="match status" value="1"/>
</dbReference>
<feature type="compositionally biased region" description="Low complexity" evidence="1">
    <location>
        <begin position="532"/>
        <end position="541"/>
    </location>
</feature>
<dbReference type="SUPFAM" id="SSF53300">
    <property type="entry name" value="vWA-like"/>
    <property type="match status" value="1"/>
</dbReference>
<feature type="region of interest" description="Disordered" evidence="1">
    <location>
        <begin position="676"/>
        <end position="731"/>
    </location>
</feature>
<dbReference type="SMART" id="SM00327">
    <property type="entry name" value="VWA"/>
    <property type="match status" value="1"/>
</dbReference>
<feature type="transmembrane region" description="Helical" evidence="2">
    <location>
        <begin position="593"/>
        <end position="617"/>
    </location>
</feature>
<dbReference type="CDD" id="cd12087">
    <property type="entry name" value="TM_EGFR-like"/>
    <property type="match status" value="1"/>
</dbReference>
<keyword evidence="2" id="KW-1133">Transmembrane helix</keyword>
<reference evidence="5" key="1">
    <citation type="submission" date="2022-11" db="EMBL/GenBank/DDBJ databases">
        <title>Parathalassolutuus dongxingensis gen. nov., sp. nov., a novel member of family Oceanospirillaceae isolated from a coastal shrimp pond in Guangxi, China.</title>
        <authorList>
            <person name="Chen H."/>
        </authorList>
    </citation>
    <scope>NUCLEOTIDE SEQUENCE</scope>
    <source>
        <strain evidence="5">G-43</strain>
    </source>
</reference>
<feature type="chain" id="PRO_5040893179" evidence="3">
    <location>
        <begin position="28"/>
        <end position="731"/>
    </location>
</feature>
<dbReference type="Pfam" id="PF00092">
    <property type="entry name" value="VWA"/>
    <property type="match status" value="1"/>
</dbReference>
<keyword evidence="3" id="KW-0732">Signal</keyword>
<gene>
    <name evidence="5" type="ORF">OUO13_16405</name>
</gene>
<keyword evidence="6" id="KW-1185">Reference proteome</keyword>
<dbReference type="EMBL" id="JAPNOA010000056">
    <property type="protein sequence ID" value="MCY0966765.1"/>
    <property type="molecule type" value="Genomic_DNA"/>
</dbReference>
<keyword evidence="2" id="KW-0812">Transmembrane</keyword>
<protein>
    <submittedName>
        <fullName evidence="5">VWA domain-containing protein</fullName>
    </submittedName>
</protein>
<evidence type="ECO:0000259" key="4">
    <source>
        <dbReference type="PROSITE" id="PS50234"/>
    </source>
</evidence>
<dbReference type="Gene3D" id="3.40.50.410">
    <property type="entry name" value="von Willebrand factor, type A domain"/>
    <property type="match status" value="1"/>
</dbReference>
<dbReference type="PANTHER" id="PTHR10579">
    <property type="entry name" value="CALCIUM-ACTIVATED CHLORIDE CHANNEL REGULATOR"/>
    <property type="match status" value="1"/>
</dbReference>
<feature type="region of interest" description="Disordered" evidence="1">
    <location>
        <begin position="529"/>
        <end position="585"/>
    </location>
</feature>
<dbReference type="PROSITE" id="PS50234">
    <property type="entry name" value="VWFA"/>
    <property type="match status" value="1"/>
</dbReference>
<evidence type="ECO:0000256" key="1">
    <source>
        <dbReference type="SAM" id="MobiDB-lite"/>
    </source>
</evidence>
<feature type="domain" description="VWFA" evidence="4">
    <location>
        <begin position="33"/>
        <end position="217"/>
    </location>
</feature>
<feature type="compositionally biased region" description="Acidic residues" evidence="1">
    <location>
        <begin position="708"/>
        <end position="731"/>
    </location>
</feature>
<evidence type="ECO:0000313" key="5">
    <source>
        <dbReference type="EMBL" id="MCY0966765.1"/>
    </source>
</evidence>
<proteinExistence type="predicted"/>
<dbReference type="PANTHER" id="PTHR10579:SF43">
    <property type="entry name" value="ZINC FINGER (C3HC4-TYPE RING FINGER) FAMILY PROTEIN"/>
    <property type="match status" value="1"/>
</dbReference>
<sequence>MKKPVENPLTRLLWAGLLWLVMACVHAAQQPADVRVVIDISGSMKQTDPNNLRVPALNLVVELLPDGSRGGVWTFAQGVNNPLPVGQVNDGWRTRARAAGKSINSSGQRTNLTEALEKAAVGTKAMSGYDQSVILLTDGRIDMAPASAGEGPNQASRERLFKTVLPAYKAAGVKIHTLALSDAADRKLLQQIAMETDGLYLEADTAEALSKSFLKAFERAAPAEEVGLKNNRFTIDNSIKEFTALVFRKPGGKASQLISPSGKTYDQASADSKSDLRWHNEVNFDLVTISNPEPGEWQVNADVDPDNRVRILSDLSLGVDGIAATLFSGDPVKISIALFNENRVVQEKALLQLTDFTLSITSPDGHTVSQLLSDPEKLPADGIFLHTLERLAQPGEYRFEIQAQGRTFNRQRVITANLSEPFTISEQRDVAGQQLQIRVSADSDGIDTGLSRVLVKVTNPDGSSVIQTMDFDQGTRSWNYDAMATQGDGEYQYELNIRGVSVGGKSFRSQPETIVAEFPLRETVATNKVAEKPAAAPAAEVTSKTDEAQTDGDQKTPVTTEATAVPAAPQSTELATTPAPDDATTATEEPLDWMFMAMVGGGVLVFLLILVGVFLFLRKRKKAKAEPAADNTNTQAAGTAVAVGSGIMAEAAELEPGDNIQEMDDFEAFMSAGEEQIPASGEEKRPDTLGGDTNINPLSEPASGADEALAEGLDDQDWGEFDIDEEDGKNK</sequence>
<dbReference type="Proteomes" id="UP001150830">
    <property type="component" value="Unassembled WGS sequence"/>
</dbReference>
<accession>A0A9X3EGG9</accession>
<name>A0A9X3EGG9_9GAMM</name>
<dbReference type="Pfam" id="PF23560">
    <property type="entry name" value="GBD_Hemicentin"/>
    <property type="match status" value="1"/>
</dbReference>
<feature type="signal peptide" evidence="3">
    <location>
        <begin position="1"/>
        <end position="27"/>
    </location>
</feature>
<evidence type="ECO:0000256" key="3">
    <source>
        <dbReference type="SAM" id="SignalP"/>
    </source>
</evidence>
<dbReference type="InterPro" id="IPR036465">
    <property type="entry name" value="vWFA_dom_sf"/>
</dbReference>
<dbReference type="RefSeq" id="WP_283174963.1">
    <property type="nucleotide sequence ID" value="NZ_JAPNOA010000056.1"/>
</dbReference>
<dbReference type="InterPro" id="IPR056475">
    <property type="entry name" value="GBD_Hemicentin/VWA7"/>
</dbReference>
<comment type="caution">
    <text evidence="5">The sequence shown here is derived from an EMBL/GenBank/DDBJ whole genome shotgun (WGS) entry which is preliminary data.</text>
</comment>
<dbReference type="InterPro" id="IPR051266">
    <property type="entry name" value="CLCR"/>
</dbReference>
<organism evidence="5 6">
    <name type="scientific">Parathalassolituus penaei</name>
    <dbReference type="NCBI Taxonomy" id="2997323"/>
    <lineage>
        <taxon>Bacteria</taxon>
        <taxon>Pseudomonadati</taxon>
        <taxon>Pseudomonadota</taxon>
        <taxon>Gammaproteobacteria</taxon>
        <taxon>Oceanospirillales</taxon>
        <taxon>Oceanospirillaceae</taxon>
        <taxon>Parathalassolituus</taxon>
    </lineage>
</organism>
<evidence type="ECO:0000313" key="6">
    <source>
        <dbReference type="Proteomes" id="UP001150830"/>
    </source>
</evidence>
<feature type="compositionally biased region" description="Low complexity" evidence="1">
    <location>
        <begin position="556"/>
        <end position="585"/>
    </location>
</feature>
<dbReference type="AlphaFoldDB" id="A0A9X3EGG9"/>
<keyword evidence="2" id="KW-0472">Membrane</keyword>
<dbReference type="InterPro" id="IPR002035">
    <property type="entry name" value="VWF_A"/>
</dbReference>
<evidence type="ECO:0000256" key="2">
    <source>
        <dbReference type="SAM" id="Phobius"/>
    </source>
</evidence>
<dbReference type="CDD" id="cd00198">
    <property type="entry name" value="vWFA"/>
    <property type="match status" value="1"/>
</dbReference>